<dbReference type="AlphaFoldDB" id="A0AAW0ZHL2"/>
<protein>
    <submittedName>
        <fullName evidence="2">Uncharacterized protein</fullName>
    </submittedName>
</protein>
<organism evidence="2 3">
    <name type="scientific">Tetragonisca angustula</name>
    <dbReference type="NCBI Taxonomy" id="166442"/>
    <lineage>
        <taxon>Eukaryota</taxon>
        <taxon>Metazoa</taxon>
        <taxon>Ecdysozoa</taxon>
        <taxon>Arthropoda</taxon>
        <taxon>Hexapoda</taxon>
        <taxon>Insecta</taxon>
        <taxon>Pterygota</taxon>
        <taxon>Neoptera</taxon>
        <taxon>Endopterygota</taxon>
        <taxon>Hymenoptera</taxon>
        <taxon>Apocrita</taxon>
        <taxon>Aculeata</taxon>
        <taxon>Apoidea</taxon>
        <taxon>Anthophila</taxon>
        <taxon>Apidae</taxon>
        <taxon>Tetragonisca</taxon>
    </lineage>
</organism>
<dbReference type="EMBL" id="JAWNGG020000211">
    <property type="protein sequence ID" value="KAK9296517.1"/>
    <property type="molecule type" value="Genomic_DNA"/>
</dbReference>
<evidence type="ECO:0000313" key="3">
    <source>
        <dbReference type="Proteomes" id="UP001432146"/>
    </source>
</evidence>
<keyword evidence="3" id="KW-1185">Reference proteome</keyword>
<proteinExistence type="predicted"/>
<feature type="compositionally biased region" description="Basic and acidic residues" evidence="1">
    <location>
        <begin position="69"/>
        <end position="78"/>
    </location>
</feature>
<feature type="region of interest" description="Disordered" evidence="1">
    <location>
        <begin position="60"/>
        <end position="91"/>
    </location>
</feature>
<evidence type="ECO:0000313" key="2">
    <source>
        <dbReference type="EMBL" id="KAK9296517.1"/>
    </source>
</evidence>
<name>A0AAW0ZHL2_9HYME</name>
<gene>
    <name evidence="2" type="ORF">QLX08_009508</name>
</gene>
<dbReference type="Proteomes" id="UP001432146">
    <property type="component" value="Unassembled WGS sequence"/>
</dbReference>
<comment type="caution">
    <text evidence="2">The sequence shown here is derived from an EMBL/GenBank/DDBJ whole genome shotgun (WGS) entry which is preliminary data.</text>
</comment>
<accession>A0AAW0ZHL2</accession>
<reference evidence="2 3" key="1">
    <citation type="submission" date="2024-05" db="EMBL/GenBank/DDBJ databases">
        <title>The nuclear and mitochondrial genome assemblies of Tetragonisca angustula (Apidae: Meliponini), a tiny yet remarkable pollinator in the Neotropics.</title>
        <authorList>
            <person name="Ferrari R."/>
            <person name="Ricardo P.C."/>
            <person name="Dias F.C."/>
            <person name="Araujo N.S."/>
            <person name="Soares D.O."/>
            <person name="Zhou Q.-S."/>
            <person name="Zhu C.-D."/>
            <person name="Coutinho L."/>
            <person name="Airas M.C."/>
            <person name="Batista T.M."/>
        </authorList>
    </citation>
    <scope>NUCLEOTIDE SEQUENCE [LARGE SCALE GENOMIC DNA]</scope>
    <source>
        <strain evidence="2">ASF017062</strain>
        <tissue evidence="2">Abdomen</tissue>
    </source>
</reference>
<evidence type="ECO:0000256" key="1">
    <source>
        <dbReference type="SAM" id="MobiDB-lite"/>
    </source>
</evidence>
<sequence length="116" mass="13292">MAILEVATELTTKGVFNGATRTYPWQMDKRRCRYLERNLSPSTNRVGDRLGKMLGRGQAWGPVYRRGTRNREETRESNELPGPSPHYHAPRLPSHYLVVPIARSNFITDSRTDIPP</sequence>